<feature type="compositionally biased region" description="Low complexity" evidence="1">
    <location>
        <begin position="150"/>
        <end position="167"/>
    </location>
</feature>
<dbReference type="InterPro" id="IPR001387">
    <property type="entry name" value="Cro/C1-type_HTH"/>
</dbReference>
<feature type="region of interest" description="Disordered" evidence="1">
    <location>
        <begin position="142"/>
        <end position="172"/>
    </location>
</feature>
<evidence type="ECO:0000256" key="1">
    <source>
        <dbReference type="SAM" id="MobiDB-lite"/>
    </source>
</evidence>
<dbReference type="Proteomes" id="UP000094487">
    <property type="component" value="Unassembled WGS sequence"/>
</dbReference>
<sequence>MDGEPGDNATLLPAKVGDRLREARMAHGMALSEIAARTRVPLRHLEAIETSDYSGLPSPTYAVGFVRAYARAVGADEVALARALRAETASSFAERPVYERYDPQDPVREPSSALVWIGGIVAALLVIGVGIWYGTDWFRGGSDAPPEPQPTASASAAPSAATTPTPAGGQVTLTATEPVWLRIYDATGTRLFEKEMAAGERYDVPADANGPMINVGRPESLQVSVNGSNVAPLGPAGRAVKDVPISAAALLARATAAAPPSPAANPSPTPRPAATATPPSRPAPALPPAFANNVAEP</sequence>
<comment type="caution">
    <text evidence="4">The sequence shown here is derived from an EMBL/GenBank/DDBJ whole genome shotgun (WGS) entry which is preliminary data.</text>
</comment>
<dbReference type="SUPFAM" id="SSF47413">
    <property type="entry name" value="lambda repressor-like DNA-binding domains"/>
    <property type="match status" value="1"/>
</dbReference>
<dbReference type="GO" id="GO:0003677">
    <property type="term" value="F:DNA binding"/>
    <property type="evidence" value="ECO:0007669"/>
    <property type="project" value="InterPro"/>
</dbReference>
<feature type="region of interest" description="Disordered" evidence="1">
    <location>
        <begin position="254"/>
        <end position="297"/>
    </location>
</feature>
<evidence type="ECO:0000313" key="4">
    <source>
        <dbReference type="EMBL" id="ODP38174.1"/>
    </source>
</evidence>
<evidence type="ECO:0000256" key="2">
    <source>
        <dbReference type="SAM" id="Phobius"/>
    </source>
</evidence>
<evidence type="ECO:0000313" key="5">
    <source>
        <dbReference type="Proteomes" id="UP000094487"/>
    </source>
</evidence>
<dbReference type="PANTHER" id="PTHR34475:SF1">
    <property type="entry name" value="CYTOSKELETON PROTEIN RODZ"/>
    <property type="match status" value="1"/>
</dbReference>
<dbReference type="Gene3D" id="1.10.260.40">
    <property type="entry name" value="lambda repressor-like DNA-binding domains"/>
    <property type="match status" value="1"/>
</dbReference>
<feature type="compositionally biased region" description="Pro residues" evidence="1">
    <location>
        <begin position="259"/>
        <end position="271"/>
    </location>
</feature>
<dbReference type="OrthoDB" id="9790252at2"/>
<keyword evidence="2" id="KW-0472">Membrane</keyword>
<dbReference type="InterPro" id="IPR010982">
    <property type="entry name" value="Lambda_DNA-bd_dom_sf"/>
</dbReference>
<dbReference type="PANTHER" id="PTHR34475">
    <property type="match status" value="1"/>
</dbReference>
<accession>A0A1E3LWQ0</accession>
<dbReference type="EMBL" id="MDDS01000018">
    <property type="protein sequence ID" value="ODP38174.1"/>
    <property type="molecule type" value="Genomic_DNA"/>
</dbReference>
<name>A0A1E3LWQ0_9SPHN</name>
<dbReference type="AlphaFoldDB" id="A0A1E3LWQ0"/>
<dbReference type="RefSeq" id="WP_069320109.1">
    <property type="nucleotide sequence ID" value="NZ_MDDS01000018.1"/>
</dbReference>
<dbReference type="STRING" id="1888892.BFL28_15175"/>
<reference evidence="4 5" key="1">
    <citation type="submission" date="2016-08" db="EMBL/GenBank/DDBJ databases">
        <title>Draft genome of the agarase producing Sphingomonas sp. MCT13.</title>
        <authorList>
            <person name="D'Andrea M.M."/>
            <person name="Rossolini G.M."/>
            <person name="Thaller M.C."/>
        </authorList>
    </citation>
    <scope>NUCLEOTIDE SEQUENCE [LARGE SCALE GENOMIC DNA]</scope>
    <source>
        <strain evidence="4 5">MCT13</strain>
    </source>
</reference>
<keyword evidence="2" id="KW-0812">Transmembrane</keyword>
<dbReference type="InterPro" id="IPR025194">
    <property type="entry name" value="RodZ-like_C"/>
</dbReference>
<dbReference type="InterPro" id="IPR050400">
    <property type="entry name" value="Bact_Cytoskel_RodZ"/>
</dbReference>
<feature type="transmembrane region" description="Helical" evidence="2">
    <location>
        <begin position="113"/>
        <end position="133"/>
    </location>
</feature>
<keyword evidence="2" id="KW-1133">Transmembrane helix</keyword>
<keyword evidence="5" id="KW-1185">Reference proteome</keyword>
<feature type="domain" description="Cytoskeleton protein RodZ-like C-terminal" evidence="3">
    <location>
        <begin position="172"/>
        <end position="243"/>
    </location>
</feature>
<dbReference type="Pfam" id="PF13413">
    <property type="entry name" value="HTH_25"/>
    <property type="match status" value="1"/>
</dbReference>
<dbReference type="Pfam" id="PF13464">
    <property type="entry name" value="RodZ_C"/>
    <property type="match status" value="1"/>
</dbReference>
<protein>
    <recommendedName>
        <fullName evidence="3">Cytoskeleton protein RodZ-like C-terminal domain-containing protein</fullName>
    </recommendedName>
</protein>
<gene>
    <name evidence="4" type="ORF">BFL28_15175</name>
</gene>
<proteinExistence type="predicted"/>
<dbReference type="CDD" id="cd00093">
    <property type="entry name" value="HTH_XRE"/>
    <property type="match status" value="1"/>
</dbReference>
<organism evidence="4 5">
    <name type="scientific">Sphingomonas turrisvirgatae</name>
    <dbReference type="NCBI Taxonomy" id="1888892"/>
    <lineage>
        <taxon>Bacteria</taxon>
        <taxon>Pseudomonadati</taxon>
        <taxon>Pseudomonadota</taxon>
        <taxon>Alphaproteobacteria</taxon>
        <taxon>Sphingomonadales</taxon>
        <taxon>Sphingomonadaceae</taxon>
        <taxon>Sphingomonas</taxon>
    </lineage>
</organism>
<evidence type="ECO:0000259" key="3">
    <source>
        <dbReference type="Pfam" id="PF13464"/>
    </source>
</evidence>